<keyword evidence="10" id="KW-1185">Reference proteome</keyword>
<dbReference type="KEGG" id="bsa:Bacsa_2211"/>
<keyword evidence="4 9" id="KW-0548">Nucleotidyltransferase</keyword>
<dbReference type="SUPFAM" id="SSF159283">
    <property type="entry name" value="Guanosine diphospho-D-mannose pyrophosphorylase/mannose-6-phosphate isomerase linker domain"/>
    <property type="match status" value="1"/>
</dbReference>
<evidence type="ECO:0000256" key="6">
    <source>
        <dbReference type="ARBA" id="ARBA00023134"/>
    </source>
</evidence>
<dbReference type="PANTHER" id="PTHR46390:SF1">
    <property type="entry name" value="MANNOSE-1-PHOSPHATE GUANYLYLTRANSFERASE"/>
    <property type="match status" value="1"/>
</dbReference>
<organism evidence="9 10">
    <name type="scientific">Phocaeicola salanitronis (strain DSM 18170 / JCM 13657 / CCUG 60908 / BL78)</name>
    <name type="common">Bacteroides salanitronis</name>
    <dbReference type="NCBI Taxonomy" id="667015"/>
    <lineage>
        <taxon>Bacteria</taxon>
        <taxon>Pseudomonadati</taxon>
        <taxon>Bacteroidota</taxon>
        <taxon>Bacteroidia</taxon>
        <taxon>Bacteroidales</taxon>
        <taxon>Bacteroidaceae</taxon>
        <taxon>Phocaeicola</taxon>
    </lineage>
</organism>
<evidence type="ECO:0000313" key="9">
    <source>
        <dbReference type="EMBL" id="ADY36764.1"/>
    </source>
</evidence>
<keyword evidence="3 9" id="KW-0808">Transferase</keyword>
<dbReference type="GO" id="GO:0005525">
    <property type="term" value="F:GTP binding"/>
    <property type="evidence" value="ECO:0007669"/>
    <property type="project" value="UniProtKB-KW"/>
</dbReference>
<dbReference type="GO" id="GO:0009298">
    <property type="term" value="P:GDP-mannose biosynthetic process"/>
    <property type="evidence" value="ECO:0007669"/>
    <property type="project" value="TreeGrafter"/>
</dbReference>
<evidence type="ECO:0000256" key="2">
    <source>
        <dbReference type="ARBA" id="ARBA00012387"/>
    </source>
</evidence>
<dbReference type="InterPro" id="IPR029044">
    <property type="entry name" value="Nucleotide-diphossugar_trans"/>
</dbReference>
<dbReference type="STRING" id="667015.Bacsa_2211"/>
<dbReference type="GO" id="GO:0004475">
    <property type="term" value="F:mannose-1-phosphate guanylyltransferase (GTP) activity"/>
    <property type="evidence" value="ECO:0007669"/>
    <property type="project" value="UniProtKB-EC"/>
</dbReference>
<evidence type="ECO:0000256" key="4">
    <source>
        <dbReference type="ARBA" id="ARBA00022695"/>
    </source>
</evidence>
<gene>
    <name evidence="9" type="ordered locus">Bacsa_2211</name>
</gene>
<dbReference type="InterPro" id="IPR005835">
    <property type="entry name" value="NTP_transferase_dom"/>
</dbReference>
<evidence type="ECO:0000256" key="5">
    <source>
        <dbReference type="ARBA" id="ARBA00022741"/>
    </source>
</evidence>
<protein>
    <recommendedName>
        <fullName evidence="2">mannose-1-phosphate guanylyltransferase</fullName>
        <ecNumber evidence="2">2.7.7.13</ecNumber>
    </recommendedName>
</protein>
<keyword evidence="5" id="KW-0547">Nucleotide-binding</keyword>
<evidence type="ECO:0000256" key="1">
    <source>
        <dbReference type="ARBA" id="ARBA00006115"/>
    </source>
</evidence>
<name>F0R517_PHOSB</name>
<keyword evidence="6" id="KW-0342">GTP-binding</keyword>
<dbReference type="InterPro" id="IPR051161">
    <property type="entry name" value="Mannose-6P_isomerase_type2"/>
</dbReference>
<evidence type="ECO:0000256" key="3">
    <source>
        <dbReference type="ARBA" id="ARBA00022679"/>
    </source>
</evidence>
<feature type="domain" description="Nucleotidyl transferase" evidence="8">
    <location>
        <begin position="8"/>
        <end position="274"/>
    </location>
</feature>
<dbReference type="AlphaFoldDB" id="F0R517"/>
<dbReference type="Gene3D" id="3.90.550.10">
    <property type="entry name" value="Spore Coat Polysaccharide Biosynthesis Protein SpsA, Chain A"/>
    <property type="match status" value="1"/>
</dbReference>
<evidence type="ECO:0000313" key="10">
    <source>
        <dbReference type="Proteomes" id="UP000007486"/>
    </source>
</evidence>
<accession>F0R517</accession>
<dbReference type="EC" id="2.7.7.13" evidence="2"/>
<sequence>MNNNFYCIIMAGGMGRRFWPSSRKNLPKQFLDFFGTGQTLLQQTFDRYKQIIPVTNIYVTTYKDYEPLVRESLPELPEGHVLVETERRNTAPSIAYASYVVQKINPNATIVIAPSDHLILKQDEFKEAILKGLDFASKNDKLVTLGIKPNRPDTGYGYIQIDEEKEGDFYKVKTFIEKPAREFAEIFIQSDEFYWNSGIFVWNVNTILRAFHEIMPDMCPRIECDNPDFASCSNISIDYSIMEKADNVYVQLCDFGWADLGTWESLYDASPKDVNQNVIIHSNTLLYNSRNNIVSLPEGQLAVIQDLDGYLIAAHGNALLICKKDNQDAMRKFINDVEMKFGEKYS</sequence>
<evidence type="ECO:0000256" key="7">
    <source>
        <dbReference type="ARBA" id="ARBA00047343"/>
    </source>
</evidence>
<dbReference type="InterPro" id="IPR049577">
    <property type="entry name" value="GMPP_N"/>
</dbReference>
<dbReference type="FunFam" id="3.90.550.10:FF:000046">
    <property type="entry name" value="Mannose-1-phosphate guanylyltransferase (GDP)"/>
    <property type="match status" value="1"/>
</dbReference>
<proteinExistence type="inferred from homology"/>
<reference evidence="9 10" key="1">
    <citation type="journal article" date="2011" name="Stand. Genomic Sci.">
        <title>Complete genome sequence of Bacteroides salanitronis type strain (BL78).</title>
        <authorList>
            <person name="Gronow S."/>
            <person name="Held B."/>
            <person name="Lucas S."/>
            <person name="Lapidus A."/>
            <person name="Del Rio T.G."/>
            <person name="Nolan M."/>
            <person name="Tice H."/>
            <person name="Deshpande S."/>
            <person name="Cheng J.F."/>
            <person name="Pitluck S."/>
            <person name="Liolios K."/>
            <person name="Pagani I."/>
            <person name="Ivanova N."/>
            <person name="Mavromatis K."/>
            <person name="Pati A."/>
            <person name="Tapia R."/>
            <person name="Han C."/>
            <person name="Goodwin L."/>
            <person name="Chen A."/>
            <person name="Palaniappan K."/>
            <person name="Land M."/>
            <person name="Hauser L."/>
            <person name="Chang Y.J."/>
            <person name="Jeffries C.D."/>
            <person name="Brambilla E.M."/>
            <person name="Rohde M."/>
            <person name="Goker M."/>
            <person name="Detter J.C."/>
            <person name="Woyke T."/>
            <person name="Bristow J."/>
            <person name="Markowitz V."/>
            <person name="Hugenholtz P."/>
            <person name="Kyrpides N.C."/>
            <person name="Klenk H.P."/>
            <person name="Eisen J.A."/>
        </authorList>
    </citation>
    <scope>NUCLEOTIDE SEQUENCE [LARGE SCALE GENOMIC DNA]</scope>
    <source>
        <strain evidence="9 10">DSM 18170</strain>
    </source>
</reference>
<comment type="catalytic activity">
    <reaction evidence="7">
        <text>alpha-D-mannose 1-phosphate + GTP + H(+) = GDP-alpha-D-mannose + diphosphate</text>
        <dbReference type="Rhea" id="RHEA:15229"/>
        <dbReference type="ChEBI" id="CHEBI:15378"/>
        <dbReference type="ChEBI" id="CHEBI:33019"/>
        <dbReference type="ChEBI" id="CHEBI:37565"/>
        <dbReference type="ChEBI" id="CHEBI:57527"/>
        <dbReference type="ChEBI" id="CHEBI:58409"/>
        <dbReference type="EC" id="2.7.7.13"/>
    </reaction>
</comment>
<dbReference type="HOGENOM" id="CLU_035527_0_1_10"/>
<comment type="similarity">
    <text evidence="1">Belongs to the mannose-6-phosphate isomerase type 2 family.</text>
</comment>
<dbReference type="Proteomes" id="UP000007486">
    <property type="component" value="Chromosome"/>
</dbReference>
<dbReference type="PANTHER" id="PTHR46390">
    <property type="entry name" value="MANNOSE-1-PHOSPHATE GUANYLYLTRANSFERASE"/>
    <property type="match status" value="1"/>
</dbReference>
<dbReference type="SUPFAM" id="SSF53448">
    <property type="entry name" value="Nucleotide-diphospho-sugar transferases"/>
    <property type="match status" value="1"/>
</dbReference>
<dbReference type="eggNOG" id="COG0836">
    <property type="taxonomic scope" value="Bacteria"/>
</dbReference>
<dbReference type="EMBL" id="CP002530">
    <property type="protein sequence ID" value="ADY36764.1"/>
    <property type="molecule type" value="Genomic_DNA"/>
</dbReference>
<dbReference type="CDD" id="cd02509">
    <property type="entry name" value="GDP-M1P_Guanylyltransferase"/>
    <property type="match status" value="1"/>
</dbReference>
<dbReference type="Pfam" id="PF00483">
    <property type="entry name" value="NTP_transferase"/>
    <property type="match status" value="1"/>
</dbReference>
<evidence type="ECO:0000259" key="8">
    <source>
        <dbReference type="Pfam" id="PF00483"/>
    </source>
</evidence>